<reference evidence="1" key="1">
    <citation type="journal article" date="2014" name="Genome Announc.">
        <title>Draft Genome Sequence of Lactobacillus oryzae Strain SG293T.</title>
        <authorList>
            <person name="Tanizawa Y."/>
            <person name="Fujisawa T."/>
            <person name="Mochizuki T."/>
            <person name="Kaminuma E."/>
            <person name="Nakamura Y."/>
            <person name="Tohno M."/>
        </authorList>
    </citation>
    <scope>NUCLEOTIDE SEQUENCE [LARGE SCALE GENOMIC DNA]</scope>
    <source>
        <strain evidence="1">SG293</strain>
    </source>
</reference>
<protein>
    <submittedName>
        <fullName evidence="1">OsmC family protein</fullName>
    </submittedName>
</protein>
<accession>A0A081BJZ7</accession>
<dbReference type="PANTHER" id="PTHR39624">
    <property type="entry name" value="PROTEIN INVOLVED IN RIMO-MEDIATED BETA-METHYLTHIOLATION OF RIBOSOMAL PROTEIN S12 YCAO"/>
    <property type="match status" value="1"/>
</dbReference>
<dbReference type="InterPro" id="IPR015946">
    <property type="entry name" value="KH_dom-like_a/b"/>
</dbReference>
<dbReference type="RefSeq" id="WP_034528793.1">
    <property type="nucleotide sequence ID" value="NZ_BBAZ01000025.1"/>
</dbReference>
<name>A0A081BJZ7_9LACO</name>
<dbReference type="eggNOG" id="COG1765">
    <property type="taxonomic scope" value="Bacteria"/>
</dbReference>
<dbReference type="InterPro" id="IPR003718">
    <property type="entry name" value="OsmC/Ohr_fam"/>
</dbReference>
<dbReference type="Pfam" id="PF02566">
    <property type="entry name" value="OsmC"/>
    <property type="match status" value="1"/>
</dbReference>
<dbReference type="AlphaFoldDB" id="A0A081BJZ7"/>
<dbReference type="Gene3D" id="3.30.300.20">
    <property type="match status" value="1"/>
</dbReference>
<dbReference type="PANTHER" id="PTHR39624:SF2">
    <property type="entry name" value="OSMC-LIKE PROTEIN"/>
    <property type="match status" value="1"/>
</dbReference>
<sequence length="139" mass="15185">MGKYIIHSTLRPIGSQVVNKLGMFSFLSDEPVAAKGTDSAPNPVQYLLAAVGSCMGATARDIENHEPSLEIKSFNTDVYGETTTYDDGSSKVTHITIKIKAQTNLDPVDHQTFLHEVIRMCTVHSSLEGSVPMDIEFVE</sequence>
<organism evidence="1 2">
    <name type="scientific">Secundilactobacillus oryzae JCM 18671</name>
    <dbReference type="NCBI Taxonomy" id="1291743"/>
    <lineage>
        <taxon>Bacteria</taxon>
        <taxon>Bacillati</taxon>
        <taxon>Bacillota</taxon>
        <taxon>Bacilli</taxon>
        <taxon>Lactobacillales</taxon>
        <taxon>Lactobacillaceae</taxon>
        <taxon>Secundilactobacillus</taxon>
    </lineage>
</organism>
<dbReference type="STRING" id="1291743.LOSG293_260280"/>
<dbReference type="Proteomes" id="UP000028700">
    <property type="component" value="Unassembled WGS sequence"/>
</dbReference>
<keyword evidence="2" id="KW-1185">Reference proteome</keyword>
<dbReference type="OrthoDB" id="1433018at2"/>
<evidence type="ECO:0000313" key="2">
    <source>
        <dbReference type="Proteomes" id="UP000028700"/>
    </source>
</evidence>
<evidence type="ECO:0000313" key="1">
    <source>
        <dbReference type="EMBL" id="GAK48365.1"/>
    </source>
</evidence>
<gene>
    <name evidence="1" type="ORF">LOSG293_260280</name>
</gene>
<dbReference type="InterPro" id="IPR036102">
    <property type="entry name" value="OsmC/Ohrsf"/>
</dbReference>
<comment type="caution">
    <text evidence="1">The sequence shown here is derived from an EMBL/GenBank/DDBJ whole genome shotgun (WGS) entry which is preliminary data.</text>
</comment>
<dbReference type="EMBL" id="BBJM01000026">
    <property type="protein sequence ID" value="GAK48365.1"/>
    <property type="molecule type" value="Genomic_DNA"/>
</dbReference>
<dbReference type="SUPFAM" id="SSF82784">
    <property type="entry name" value="OsmC-like"/>
    <property type="match status" value="1"/>
</dbReference>
<proteinExistence type="predicted"/>